<accession>A0AAP0IWE5</accession>
<evidence type="ECO:0000256" key="1">
    <source>
        <dbReference type="SAM" id="MobiDB-lite"/>
    </source>
</evidence>
<evidence type="ECO:0000313" key="3">
    <source>
        <dbReference type="Proteomes" id="UP001420932"/>
    </source>
</evidence>
<organism evidence="2 3">
    <name type="scientific">Stephania yunnanensis</name>
    <dbReference type="NCBI Taxonomy" id="152371"/>
    <lineage>
        <taxon>Eukaryota</taxon>
        <taxon>Viridiplantae</taxon>
        <taxon>Streptophyta</taxon>
        <taxon>Embryophyta</taxon>
        <taxon>Tracheophyta</taxon>
        <taxon>Spermatophyta</taxon>
        <taxon>Magnoliopsida</taxon>
        <taxon>Ranunculales</taxon>
        <taxon>Menispermaceae</taxon>
        <taxon>Menispermoideae</taxon>
        <taxon>Cissampelideae</taxon>
        <taxon>Stephania</taxon>
    </lineage>
</organism>
<sequence>MCELIRVCSLSTHFSINLLRLGQHSSSAQFLNQIIIRHSIRTTPLLAHPPKNLDSVLKHSLRAIPIRQNVKGPEIHRDPPRRTMLIHRPIEQPHRLLKLPILTQCIQHRIIRHRPHLHPRSLPNSLLIPRHRLPLHTLQEIRLHNRTVHNAILHKPPNLSFNSSNRPKTPSKSPLFTIPNIK</sequence>
<dbReference type="Proteomes" id="UP001420932">
    <property type="component" value="Unassembled WGS sequence"/>
</dbReference>
<gene>
    <name evidence="2" type="ORF">Syun_019599</name>
</gene>
<comment type="caution">
    <text evidence="2">The sequence shown here is derived from an EMBL/GenBank/DDBJ whole genome shotgun (WGS) entry which is preliminary data.</text>
</comment>
<name>A0AAP0IWE5_9MAGN</name>
<feature type="compositionally biased region" description="Polar residues" evidence="1">
    <location>
        <begin position="159"/>
        <end position="174"/>
    </location>
</feature>
<keyword evidence="3" id="KW-1185">Reference proteome</keyword>
<dbReference type="EMBL" id="JBBNAF010000008">
    <property type="protein sequence ID" value="KAK9121982.1"/>
    <property type="molecule type" value="Genomic_DNA"/>
</dbReference>
<proteinExistence type="predicted"/>
<feature type="region of interest" description="Disordered" evidence="1">
    <location>
        <begin position="155"/>
        <end position="182"/>
    </location>
</feature>
<dbReference type="AlphaFoldDB" id="A0AAP0IWE5"/>
<evidence type="ECO:0000313" key="2">
    <source>
        <dbReference type="EMBL" id="KAK9121982.1"/>
    </source>
</evidence>
<protein>
    <submittedName>
        <fullName evidence="2">Uncharacterized protein</fullName>
    </submittedName>
</protein>
<reference evidence="2 3" key="1">
    <citation type="submission" date="2024-01" db="EMBL/GenBank/DDBJ databases">
        <title>Genome assemblies of Stephania.</title>
        <authorList>
            <person name="Yang L."/>
        </authorList>
    </citation>
    <scope>NUCLEOTIDE SEQUENCE [LARGE SCALE GENOMIC DNA]</scope>
    <source>
        <strain evidence="2">YNDBR</strain>
        <tissue evidence="2">Leaf</tissue>
    </source>
</reference>